<feature type="transmembrane region" description="Helical" evidence="10">
    <location>
        <begin position="233"/>
        <end position="251"/>
    </location>
</feature>
<feature type="transmembrane region" description="Helical" evidence="10">
    <location>
        <begin position="350"/>
        <end position="371"/>
    </location>
</feature>
<evidence type="ECO:0000313" key="13">
    <source>
        <dbReference type="Proteomes" id="UP000518300"/>
    </source>
</evidence>
<feature type="transmembrane region" description="Helical" evidence="10">
    <location>
        <begin position="210"/>
        <end position="227"/>
    </location>
</feature>
<gene>
    <name evidence="12" type="ORF">HG543_11600</name>
</gene>
<keyword evidence="2 10" id="KW-0813">Transport</keyword>
<comment type="caution">
    <text evidence="12">The sequence shown here is derived from an EMBL/GenBank/DDBJ whole genome shotgun (WGS) entry which is preliminary data.</text>
</comment>
<dbReference type="InterPro" id="IPR018422">
    <property type="entry name" value="Cation/H_exchanger_CPA1"/>
</dbReference>
<evidence type="ECO:0000256" key="6">
    <source>
        <dbReference type="ARBA" id="ARBA00023053"/>
    </source>
</evidence>
<dbReference type="Gene3D" id="6.10.140.1330">
    <property type="match status" value="1"/>
</dbReference>
<keyword evidence="9 10" id="KW-0739">Sodium transport</keyword>
<dbReference type="Proteomes" id="UP000518300">
    <property type="component" value="Unassembled WGS sequence"/>
</dbReference>
<reference evidence="12 13" key="1">
    <citation type="submission" date="2020-04" db="EMBL/GenBank/DDBJ databases">
        <title>Draft genome of Pyxidicoccus fallax type strain.</title>
        <authorList>
            <person name="Whitworth D.E."/>
        </authorList>
    </citation>
    <scope>NUCLEOTIDE SEQUENCE [LARGE SCALE GENOMIC DNA]</scope>
    <source>
        <strain evidence="12 13">DSM 14698</strain>
    </source>
</reference>
<keyword evidence="8 10" id="KW-0472">Membrane</keyword>
<evidence type="ECO:0000256" key="1">
    <source>
        <dbReference type="ARBA" id="ARBA00004651"/>
    </source>
</evidence>
<proteinExistence type="inferred from homology"/>
<evidence type="ECO:0000256" key="2">
    <source>
        <dbReference type="ARBA" id="ARBA00022448"/>
    </source>
</evidence>
<keyword evidence="5 10" id="KW-1133">Transmembrane helix</keyword>
<dbReference type="GO" id="GO:0098719">
    <property type="term" value="P:sodium ion import across plasma membrane"/>
    <property type="evidence" value="ECO:0007669"/>
    <property type="project" value="TreeGrafter"/>
</dbReference>
<feature type="domain" description="Cation/H+ exchanger transmembrane" evidence="11">
    <location>
        <begin position="10"/>
        <end position="411"/>
    </location>
</feature>
<organism evidence="12 13">
    <name type="scientific">Pyxidicoccus fallax</name>
    <dbReference type="NCBI Taxonomy" id="394095"/>
    <lineage>
        <taxon>Bacteria</taxon>
        <taxon>Pseudomonadati</taxon>
        <taxon>Myxococcota</taxon>
        <taxon>Myxococcia</taxon>
        <taxon>Myxococcales</taxon>
        <taxon>Cystobacterineae</taxon>
        <taxon>Myxococcaceae</taxon>
        <taxon>Pyxidicoccus</taxon>
    </lineage>
</organism>
<feature type="transmembrane region" description="Helical" evidence="10">
    <location>
        <begin position="263"/>
        <end position="285"/>
    </location>
</feature>
<dbReference type="Pfam" id="PF00999">
    <property type="entry name" value="Na_H_Exchanger"/>
    <property type="match status" value="1"/>
</dbReference>
<dbReference type="EMBL" id="JABBJJ010000040">
    <property type="protein sequence ID" value="NMO15490.1"/>
    <property type="molecule type" value="Genomic_DNA"/>
</dbReference>
<comment type="function">
    <text evidence="10">Na(+)/H(+) antiporter that extrudes sodium in exchange for external protons.</text>
</comment>
<evidence type="ECO:0000256" key="9">
    <source>
        <dbReference type="ARBA" id="ARBA00023201"/>
    </source>
</evidence>
<protein>
    <submittedName>
        <fullName evidence="12">Na+/H+ antiporter</fullName>
    </submittedName>
</protein>
<evidence type="ECO:0000256" key="3">
    <source>
        <dbReference type="ARBA" id="ARBA00022475"/>
    </source>
</evidence>
<dbReference type="GO" id="GO:0051453">
    <property type="term" value="P:regulation of intracellular pH"/>
    <property type="evidence" value="ECO:0007669"/>
    <property type="project" value="TreeGrafter"/>
</dbReference>
<evidence type="ECO:0000256" key="7">
    <source>
        <dbReference type="ARBA" id="ARBA00023065"/>
    </source>
</evidence>
<dbReference type="PANTHER" id="PTHR10110:SF86">
    <property type="entry name" value="SODIUM_HYDROGEN EXCHANGER 7"/>
    <property type="match status" value="1"/>
</dbReference>
<feature type="transmembrane region" description="Helical" evidence="10">
    <location>
        <begin position="179"/>
        <end position="203"/>
    </location>
</feature>
<keyword evidence="3 10" id="KW-1003">Cell membrane</keyword>
<keyword evidence="10" id="KW-0050">Antiport</keyword>
<keyword evidence="6 10" id="KW-0915">Sodium</keyword>
<comment type="subcellular location">
    <subcellularLocation>
        <location evidence="1 10">Cell membrane</location>
        <topology evidence="1 10">Multi-pass membrane protein</topology>
    </subcellularLocation>
</comment>
<feature type="transmembrane region" description="Helical" evidence="10">
    <location>
        <begin position="386"/>
        <end position="406"/>
    </location>
</feature>
<evidence type="ECO:0000259" key="11">
    <source>
        <dbReference type="Pfam" id="PF00999"/>
    </source>
</evidence>
<dbReference type="RefSeq" id="WP_169344779.1">
    <property type="nucleotide sequence ID" value="NZ_JABBJJ010000040.1"/>
</dbReference>
<keyword evidence="4 10" id="KW-0812">Transmembrane</keyword>
<dbReference type="NCBIfam" id="TIGR00831">
    <property type="entry name" value="a_cpa1"/>
    <property type="match status" value="1"/>
</dbReference>
<feature type="transmembrane region" description="Helical" evidence="10">
    <location>
        <begin position="83"/>
        <end position="105"/>
    </location>
</feature>
<comment type="similarity">
    <text evidence="10">Belongs to the monovalent cation:proton antiporter 1 (CPA1) transporter (TC 2.A.36) family.</text>
</comment>
<dbReference type="GO" id="GO:0015386">
    <property type="term" value="F:potassium:proton antiporter activity"/>
    <property type="evidence" value="ECO:0007669"/>
    <property type="project" value="TreeGrafter"/>
</dbReference>
<evidence type="ECO:0000313" key="12">
    <source>
        <dbReference type="EMBL" id="NMO15490.1"/>
    </source>
</evidence>
<evidence type="ECO:0000256" key="5">
    <source>
        <dbReference type="ARBA" id="ARBA00022989"/>
    </source>
</evidence>
<accession>A0A848L912</accession>
<evidence type="ECO:0000256" key="10">
    <source>
        <dbReference type="RuleBase" id="RU366002"/>
    </source>
</evidence>
<evidence type="ECO:0000256" key="8">
    <source>
        <dbReference type="ARBA" id="ARBA00023136"/>
    </source>
</evidence>
<dbReference type="InterPro" id="IPR004705">
    <property type="entry name" value="Cation/H_exchanger_CPA1_bac"/>
</dbReference>
<dbReference type="GO" id="GO:0005886">
    <property type="term" value="C:plasma membrane"/>
    <property type="evidence" value="ECO:0007669"/>
    <property type="project" value="UniProtKB-SubCell"/>
</dbReference>
<sequence>MEVFEIIIALLLAGAGLTALSRRLGTPYPAMVALAGAGLALVPGTPTLVLDPELALTLFVAPVLLDAAFDASPRDLRANWRSVASLAIGAVALTIVVVAGVARLLVPGMPWAVAVALGAIVAPPDAAAATAVLKQLRPPHRLLVILEGESLFNDASALLVFRLAVGATLAGTLSPAGVLPTLLVVTLGSVVLGFVLSRLMLLLTRRMHDVAIAVVVQFCGTFAVWMLAERLHLSGILTVVVFAMAIARRAADVIPARVRIPSYAVWEFAVFVLNVLAFILVGFQLKAILGRIDSRTLLGYAGVAAAVCVATILARIAWVSGAAAFSRWWCRPARDGTTERRDTVALSKGAAAVVGWCGMRGIVTLAAALALPTGGSDGPAFPYRDLVLFTAFSVVLGTLVIQGMTLRPLMNMLRLEDDGEVEREVRLARVETFRAALSATAEQPGEEMSEMLRRRFEVMLRRAEAELAHGGSVPHGAPAGDGHEANVDAAILRRVTSAERQRLLALRADGTIGDAAFQRVEQELDLAELDLRQFAPDSESERAS</sequence>
<dbReference type="InterPro" id="IPR006153">
    <property type="entry name" value="Cation/H_exchanger_TM"/>
</dbReference>
<dbReference type="AlphaFoldDB" id="A0A848L912"/>
<feature type="transmembrane region" description="Helical" evidence="10">
    <location>
        <begin position="297"/>
        <end position="318"/>
    </location>
</feature>
<keyword evidence="7 10" id="KW-0406">Ion transport</keyword>
<name>A0A848L912_9BACT</name>
<comment type="caution">
    <text evidence="10">Lacks conserved residue(s) required for the propagation of feature annotation.</text>
</comment>
<dbReference type="PANTHER" id="PTHR10110">
    <property type="entry name" value="SODIUM/HYDROGEN EXCHANGER"/>
    <property type="match status" value="1"/>
</dbReference>
<dbReference type="GO" id="GO:0015385">
    <property type="term" value="F:sodium:proton antiporter activity"/>
    <property type="evidence" value="ECO:0007669"/>
    <property type="project" value="InterPro"/>
</dbReference>
<keyword evidence="13" id="KW-1185">Reference proteome</keyword>
<evidence type="ECO:0000256" key="4">
    <source>
        <dbReference type="ARBA" id="ARBA00022692"/>
    </source>
</evidence>
<feature type="transmembrane region" description="Helical" evidence="10">
    <location>
        <begin position="111"/>
        <end position="133"/>
    </location>
</feature>